<gene>
    <name evidence="2" type="ORF">PLAN_100430</name>
</gene>
<evidence type="ECO:0000259" key="1">
    <source>
        <dbReference type="Pfam" id="PF04151"/>
    </source>
</evidence>
<evidence type="ECO:0000313" key="3">
    <source>
        <dbReference type="Proteomes" id="UP000196521"/>
    </source>
</evidence>
<protein>
    <recommendedName>
        <fullName evidence="1">Peptidase C-terminal archaeal/bacterial domain-containing protein</fullName>
    </recommendedName>
</protein>
<dbReference type="SUPFAM" id="SSF89260">
    <property type="entry name" value="Collagen-binding domain"/>
    <property type="match status" value="1"/>
</dbReference>
<keyword evidence="3" id="KW-1185">Reference proteome</keyword>
<dbReference type="AlphaFoldDB" id="A0A6J7ZFB4"/>
<proteinExistence type="predicted"/>
<comment type="caution">
    <text evidence="2">The sequence shown here is derived from an EMBL/GenBank/DDBJ whole genome shotgun (WGS) entry which is preliminary data.</text>
</comment>
<reference evidence="2" key="1">
    <citation type="submission" date="2020-05" db="EMBL/GenBank/DDBJ databases">
        <authorList>
            <consortium name="Genoscope - CEA"/>
            <person name="William W."/>
        </authorList>
    </citation>
    <scope>NUCLEOTIDE SEQUENCE [LARGE SCALE GENOMIC DNA]</scope>
    <source>
        <strain evidence="2">PCC 7821</strain>
    </source>
</reference>
<dbReference type="InterPro" id="IPR007280">
    <property type="entry name" value="Peptidase_C_arc/bac"/>
</dbReference>
<evidence type="ECO:0000313" key="2">
    <source>
        <dbReference type="EMBL" id="CAC5340380.1"/>
    </source>
</evidence>
<accession>A0A6J7ZFB4</accession>
<feature type="domain" description="Peptidase C-terminal archaeal/bacterial" evidence="1">
    <location>
        <begin position="277"/>
        <end position="341"/>
    </location>
</feature>
<name>A0A6J7ZFB4_PLARU</name>
<dbReference type="EMBL" id="CZCZ02000005">
    <property type="protein sequence ID" value="CAC5340380.1"/>
    <property type="molecule type" value="Genomic_DNA"/>
</dbReference>
<dbReference type="Gene3D" id="2.60.120.380">
    <property type="match status" value="1"/>
</dbReference>
<dbReference type="Pfam" id="PF04151">
    <property type="entry name" value="PPC"/>
    <property type="match status" value="1"/>
</dbReference>
<organism evidence="2 3">
    <name type="scientific">Planktothrix rubescens CCAP 1459/22</name>
    <dbReference type="NCBI Taxonomy" id="329571"/>
    <lineage>
        <taxon>Bacteria</taxon>
        <taxon>Bacillati</taxon>
        <taxon>Cyanobacteriota</taxon>
        <taxon>Cyanophyceae</taxon>
        <taxon>Oscillatoriophycideae</taxon>
        <taxon>Oscillatoriales</taxon>
        <taxon>Microcoleaceae</taxon>
        <taxon>Planktothrix</taxon>
    </lineage>
</organism>
<dbReference type="RefSeq" id="WP_081694470.1">
    <property type="nucleotide sequence ID" value="NZ_LR812491.1"/>
</dbReference>
<dbReference type="Proteomes" id="UP000196521">
    <property type="component" value="Unassembled WGS sequence"/>
</dbReference>
<dbReference type="Gene3D" id="2.30.30.40">
    <property type="entry name" value="SH3 Domains"/>
    <property type="match status" value="1"/>
</dbReference>
<sequence length="435" mass="46849">MFSFDTDTKEIARLLGISPDPIAPSDGDILKPFGANQLPIPGAADAIALPTLVSVACDNLVIPLDMSVDQGKIPAETDFHTGTSVDSLTGIALAKSHEQLQQFASSPEFLSQMSIAFGDDFDVQVAQDLADSLTNGTFQTSPIKIVSAADINGSNGAFVAETNNIYLSSEFVADNADNPEAIVSVLLEEIGHYIDSQINISDTPGDEGAIFAGVVQGKEFDVAELQALKAEDDTATVMLDGKATVIEQDNTPITARKITVDHFNRIYRDSVGVTDTNDYYEFTLPATRNFTLTLNGLSAANADVELRNFFFIPIANSSNGGLAPETIIRSLNAGTYYVRVYHTTANTNYNLNLTATPIISSFQGTSDGTVNIRSGPGDDNSIVGSLKLNQRLTFDAVARGTTHWDVREKRNDDRWFRVRSSNQWVSAAFITGNPT</sequence>